<feature type="active site" description="Proton donor" evidence="4">
    <location>
        <position position="192"/>
    </location>
</feature>
<feature type="domain" description="Beta-xylosidase C-terminal Concanavalin A-like" evidence="7">
    <location>
        <begin position="320"/>
        <end position="499"/>
    </location>
</feature>
<evidence type="ECO:0000256" key="3">
    <source>
        <dbReference type="ARBA" id="ARBA00023295"/>
    </source>
</evidence>
<dbReference type="InterPro" id="IPR023296">
    <property type="entry name" value="Glyco_hydro_beta-prop_sf"/>
</dbReference>
<comment type="similarity">
    <text evidence="1 6">Belongs to the glycosyl hydrolase 43 family.</text>
</comment>
<dbReference type="InterPro" id="IPR051795">
    <property type="entry name" value="Glycosyl_Hydrlase_43"/>
</dbReference>
<evidence type="ECO:0000256" key="2">
    <source>
        <dbReference type="ARBA" id="ARBA00022801"/>
    </source>
</evidence>
<dbReference type="PANTHER" id="PTHR42812">
    <property type="entry name" value="BETA-XYLOSIDASE"/>
    <property type="match status" value="1"/>
</dbReference>
<protein>
    <submittedName>
        <fullName evidence="8">Beta-xylosidase</fullName>
    </submittedName>
</protein>
<evidence type="ECO:0000256" key="4">
    <source>
        <dbReference type="PIRSR" id="PIRSR606710-1"/>
    </source>
</evidence>
<dbReference type="AlphaFoldDB" id="A0A4Y3NJ95"/>
<sequence length="529" mass="58063">MTTMGNRHRIPVYNNPILNGDWPDPDAIQVDGVYYLIASSFNRVPGLPVLRSKNLVDWEHAGHALPELPQVGHYSLVRHGSGVWAPALRHHDGKFWIFYPDPDHGIFVLSADKAEGPWSAPHLLYAGRGLIDPCPLWDEDGTAYLVHGWAKSRIGVKNRLTVHRMSPDASKLLDHGTHVINGEDLPGFTTLEGPKFYKRDGWYWIFAPAGGVATGWQSVFRSRSPFGPYEERRVLEQGDSPVNGPHQGAWVTTPQGEDWFLHFQDRGAYGRVVHLQPMGWGADGWPWMGKTADDGGPGTPVLSHPYPVGTSPEDIAPPTSDNFTSPGLGRQWHWQANPRDEWLSTCGGGHLVLRPQANDPINLRELPNVLAQILPGEPSTFTTTVELDDVPVGTRAGVVVLGQRYAWLGIVRTEHGYVLGSGTGSEGPHEQHIGRAVALPGPRIELQIRTDEAPQATFAWRVGPTDPWQIPIWDFDVVEGRWIGAELGIFAASPLGSPEHGSVRVGPVRVDTAPVLRATTQRIAAPVSP</sequence>
<dbReference type="InterPro" id="IPR013320">
    <property type="entry name" value="ConA-like_dom_sf"/>
</dbReference>
<reference evidence="8 9" key="1">
    <citation type="submission" date="2019-06" db="EMBL/GenBank/DDBJ databases">
        <title>Whole genome shotgun sequence of Paenarthrobacter aurescens NBRC 12136.</title>
        <authorList>
            <person name="Hosoyama A."/>
            <person name="Uohara A."/>
            <person name="Ohji S."/>
            <person name="Ichikawa N."/>
        </authorList>
    </citation>
    <scope>NUCLEOTIDE SEQUENCE [LARGE SCALE GENOMIC DNA]</scope>
    <source>
        <strain evidence="8 9">NBRC 12136</strain>
    </source>
</reference>
<keyword evidence="9" id="KW-1185">Reference proteome</keyword>
<name>A0A4Y3NJ95_PAEAU</name>
<evidence type="ECO:0000256" key="5">
    <source>
        <dbReference type="PIRSR" id="PIRSR606710-2"/>
    </source>
</evidence>
<dbReference type="CDD" id="cd09001">
    <property type="entry name" value="GH43_FsAxh1-like"/>
    <property type="match status" value="1"/>
</dbReference>
<dbReference type="Pfam" id="PF17851">
    <property type="entry name" value="GH43_C2"/>
    <property type="match status" value="1"/>
</dbReference>
<dbReference type="SUPFAM" id="SSF75005">
    <property type="entry name" value="Arabinanase/levansucrase/invertase"/>
    <property type="match status" value="1"/>
</dbReference>
<dbReference type="Pfam" id="PF04616">
    <property type="entry name" value="Glyco_hydro_43"/>
    <property type="match status" value="1"/>
</dbReference>
<dbReference type="GO" id="GO:0004553">
    <property type="term" value="F:hydrolase activity, hydrolyzing O-glycosyl compounds"/>
    <property type="evidence" value="ECO:0007669"/>
    <property type="project" value="InterPro"/>
</dbReference>
<keyword evidence="3 6" id="KW-0326">Glycosidase</keyword>
<dbReference type="SUPFAM" id="SSF49899">
    <property type="entry name" value="Concanavalin A-like lectins/glucanases"/>
    <property type="match status" value="1"/>
</dbReference>
<organism evidence="8 9">
    <name type="scientific">Paenarthrobacter aurescens</name>
    <name type="common">Arthrobacter aurescens</name>
    <dbReference type="NCBI Taxonomy" id="43663"/>
    <lineage>
        <taxon>Bacteria</taxon>
        <taxon>Bacillati</taxon>
        <taxon>Actinomycetota</taxon>
        <taxon>Actinomycetes</taxon>
        <taxon>Micrococcales</taxon>
        <taxon>Micrococcaceae</taxon>
        <taxon>Paenarthrobacter</taxon>
    </lineage>
</organism>
<evidence type="ECO:0000313" key="8">
    <source>
        <dbReference type="EMBL" id="GEB19158.1"/>
    </source>
</evidence>
<feature type="active site" description="Proton acceptor" evidence="4">
    <location>
        <position position="24"/>
    </location>
</feature>
<keyword evidence="2 6" id="KW-0378">Hydrolase</keyword>
<dbReference type="Gene3D" id="2.115.10.20">
    <property type="entry name" value="Glycosyl hydrolase domain, family 43"/>
    <property type="match status" value="1"/>
</dbReference>
<evidence type="ECO:0000313" key="9">
    <source>
        <dbReference type="Proteomes" id="UP000317715"/>
    </source>
</evidence>
<dbReference type="PANTHER" id="PTHR42812:SF12">
    <property type="entry name" value="BETA-XYLOSIDASE-RELATED"/>
    <property type="match status" value="1"/>
</dbReference>
<dbReference type="Proteomes" id="UP000317715">
    <property type="component" value="Unassembled WGS sequence"/>
</dbReference>
<dbReference type="Gene3D" id="2.60.120.200">
    <property type="match status" value="1"/>
</dbReference>
<accession>A0A4Y3NJ95</accession>
<gene>
    <name evidence="8" type="ORF">AAU01_19130</name>
</gene>
<dbReference type="EMBL" id="BJMD01000010">
    <property type="protein sequence ID" value="GEB19158.1"/>
    <property type="molecule type" value="Genomic_DNA"/>
</dbReference>
<evidence type="ECO:0000259" key="7">
    <source>
        <dbReference type="Pfam" id="PF17851"/>
    </source>
</evidence>
<dbReference type="GO" id="GO:0005975">
    <property type="term" value="P:carbohydrate metabolic process"/>
    <property type="evidence" value="ECO:0007669"/>
    <property type="project" value="InterPro"/>
</dbReference>
<evidence type="ECO:0000256" key="6">
    <source>
        <dbReference type="RuleBase" id="RU361187"/>
    </source>
</evidence>
<proteinExistence type="inferred from homology"/>
<feature type="site" description="Important for catalytic activity, responsible for pKa modulation of the active site Glu and correct orientation of both the proton donor and substrate" evidence="5">
    <location>
        <position position="132"/>
    </location>
</feature>
<dbReference type="InterPro" id="IPR006710">
    <property type="entry name" value="Glyco_hydro_43"/>
</dbReference>
<dbReference type="InterPro" id="IPR041542">
    <property type="entry name" value="GH43_C2"/>
</dbReference>
<evidence type="ECO:0000256" key="1">
    <source>
        <dbReference type="ARBA" id="ARBA00009865"/>
    </source>
</evidence>
<comment type="caution">
    <text evidence="8">The sequence shown here is derived from an EMBL/GenBank/DDBJ whole genome shotgun (WGS) entry which is preliminary data.</text>
</comment>